<dbReference type="Proteomes" id="UP001178507">
    <property type="component" value="Unassembled WGS sequence"/>
</dbReference>
<keyword evidence="4" id="KW-1185">Reference proteome</keyword>
<feature type="compositionally biased region" description="Basic and acidic residues" evidence="2">
    <location>
        <begin position="1"/>
        <end position="26"/>
    </location>
</feature>
<feature type="region of interest" description="Disordered" evidence="2">
    <location>
        <begin position="198"/>
        <end position="220"/>
    </location>
</feature>
<name>A0AA36MMK0_9DINO</name>
<sequence>MTMPKDDPDMGWTRFDEESVMHERRQSHARTQKAKALVSKQEAVLQGILKKMNEEEDNGAISPSASDALSKAGSSQRFRSWSAFSRQSLSASTASLQASTLHQQALIVANQILTRQEKTLAFHFQRKENITEAKQRHEHLRVEKEAAEARFAERRQALAEERRRRAFAAQQRRNEQKAFRETLREQDRLCDEYYKQQLSGRSNSLSPSKSLRPEDDSECEKDIHRHMLKSHSLYTETVERWRHQVAENDCRAEAFRKRVLKATHGSRQKEERASLPRSEGRRSISRVKKGGPGMGSQEKVQTDSRRGSALSATSPTSSLVRSGQLKLKDGLSRSMPCLRRAASEMWSQRWQASQVHGQEKEMDAIRKQQQDEEKLEGGRQRIAAINQDIMTRAAERSQKWQERNDAAASRRQLADVASEAEMAAKLEAGAQRKADLDRRRADELAEAAAARALQTEKAQATAAMLLEKAEKAVADRARQRDELVAERHAMRLQDFASRADPDVPQDQAEAAKSRKRQLEEEFRLKAKKEMEMKARRRADHGPVLERQRTLKTRTSLRREGSSLPPDLPFAAKLTDSDLMLAEALEAQQAEKKNPAAASQLQNAGRHAARVSIAGSLVSMDDEDVEREMLQALEERSSHWMKEMRNVDLASLKIPPRPSSRPKFCPSSQLPIRQESKVPVQPPNFQSCGLSAQVDELLELITPSEASERVANELAEYTQSIIQEMLSGASVSGYANADVLRGTAFGVAVPEIDLVVTADPDSLERQLQGRLAKGGIPKTRMDSRKMQKSAIRACTDLLVAAGGFKFRRSAFRCEEPKVTLMGPSTMSVSGQGIPVDFSVNCATPGCHAALIAACGEIDERSRGLILLVRRWSKDRGVCHVARGHLPPYGWTLLAIFYLQAQEKLLPPMSGLKSGARYEVQKRQVPGRLNDCTVGSFFAGFVGFYQQIDLQQEVVSLRRGVRQESQIAEPADDAFSSNVHIEDPFDPDRNLGSALSAEGIQRLREELARADQILSAGEKAPLAEVLEPWAPPEKHSLISAPEDGDREFVVRDCS</sequence>
<protein>
    <submittedName>
        <fullName evidence="3">Uncharacterized protein</fullName>
    </submittedName>
</protein>
<dbReference type="PANTHER" id="PTHR12271:SF40">
    <property type="entry name" value="POLY(A) RNA POLYMERASE GLD2"/>
    <property type="match status" value="1"/>
</dbReference>
<feature type="region of interest" description="Disordered" evidence="2">
    <location>
        <begin position="1"/>
        <end position="35"/>
    </location>
</feature>
<dbReference type="EMBL" id="CAUJNA010000203">
    <property type="protein sequence ID" value="CAJ1373605.1"/>
    <property type="molecule type" value="Genomic_DNA"/>
</dbReference>
<proteinExistence type="predicted"/>
<feature type="compositionally biased region" description="Polar residues" evidence="2">
    <location>
        <begin position="198"/>
        <end position="209"/>
    </location>
</feature>
<feature type="compositionally biased region" description="Basic and acidic residues" evidence="2">
    <location>
        <begin position="509"/>
        <end position="548"/>
    </location>
</feature>
<evidence type="ECO:0000313" key="4">
    <source>
        <dbReference type="Proteomes" id="UP001178507"/>
    </source>
</evidence>
<feature type="region of interest" description="Disordered" evidence="2">
    <location>
        <begin position="495"/>
        <end position="569"/>
    </location>
</feature>
<evidence type="ECO:0000313" key="3">
    <source>
        <dbReference type="EMBL" id="CAJ1373605.1"/>
    </source>
</evidence>
<organism evidence="3 4">
    <name type="scientific">Effrenium voratum</name>
    <dbReference type="NCBI Taxonomy" id="2562239"/>
    <lineage>
        <taxon>Eukaryota</taxon>
        <taxon>Sar</taxon>
        <taxon>Alveolata</taxon>
        <taxon>Dinophyceae</taxon>
        <taxon>Suessiales</taxon>
        <taxon>Symbiodiniaceae</taxon>
        <taxon>Effrenium</taxon>
    </lineage>
</organism>
<gene>
    <name evidence="3" type="ORF">EVOR1521_LOCUS3372</name>
</gene>
<dbReference type="AlphaFoldDB" id="A0AA36MMK0"/>
<dbReference type="GO" id="GO:0016779">
    <property type="term" value="F:nucleotidyltransferase activity"/>
    <property type="evidence" value="ECO:0007669"/>
    <property type="project" value="TreeGrafter"/>
</dbReference>
<feature type="coiled-coil region" evidence="1">
    <location>
        <begin position="130"/>
        <end position="164"/>
    </location>
</feature>
<keyword evidence="1" id="KW-0175">Coiled coil</keyword>
<feature type="compositionally biased region" description="Basic and acidic residues" evidence="2">
    <location>
        <begin position="267"/>
        <end position="282"/>
    </location>
</feature>
<feature type="compositionally biased region" description="Low complexity" evidence="2">
    <location>
        <begin position="308"/>
        <end position="319"/>
    </location>
</feature>
<dbReference type="PANTHER" id="PTHR12271">
    <property type="entry name" value="POLY A POLYMERASE CID PAP -RELATED"/>
    <property type="match status" value="1"/>
</dbReference>
<evidence type="ECO:0000256" key="2">
    <source>
        <dbReference type="SAM" id="MobiDB-lite"/>
    </source>
</evidence>
<dbReference type="Gene3D" id="1.10.1410.10">
    <property type="match status" value="1"/>
</dbReference>
<reference evidence="3" key="1">
    <citation type="submission" date="2023-08" db="EMBL/GenBank/DDBJ databases">
        <authorList>
            <person name="Chen Y."/>
            <person name="Shah S."/>
            <person name="Dougan E. K."/>
            <person name="Thang M."/>
            <person name="Chan C."/>
        </authorList>
    </citation>
    <scope>NUCLEOTIDE SEQUENCE</scope>
</reference>
<dbReference type="GO" id="GO:0031123">
    <property type="term" value="P:RNA 3'-end processing"/>
    <property type="evidence" value="ECO:0007669"/>
    <property type="project" value="TreeGrafter"/>
</dbReference>
<accession>A0AA36MMK0</accession>
<dbReference type="SUPFAM" id="SSF81631">
    <property type="entry name" value="PAP/OAS1 substrate-binding domain"/>
    <property type="match status" value="1"/>
</dbReference>
<comment type="caution">
    <text evidence="3">The sequence shown here is derived from an EMBL/GenBank/DDBJ whole genome shotgun (WGS) entry which is preliminary data.</text>
</comment>
<evidence type="ECO:0000256" key="1">
    <source>
        <dbReference type="SAM" id="Coils"/>
    </source>
</evidence>
<feature type="region of interest" description="Disordered" evidence="2">
    <location>
        <begin position="261"/>
        <end position="324"/>
    </location>
</feature>